<dbReference type="Proteomes" id="UP000290970">
    <property type="component" value="Segment"/>
</dbReference>
<accession>A0A3T0IIW4</accession>
<gene>
    <name evidence="1" type="ORF">DK2_000014</name>
</gene>
<evidence type="ECO:0000313" key="1">
    <source>
        <dbReference type="EMBL" id="AZU99767.1"/>
    </source>
</evidence>
<keyword evidence="2" id="KW-1185">Reference proteome</keyword>
<sequence>MIEKDVKEFMEFLSRKYKLSINEIREIMIRQCLNRKDRLDD</sequence>
<evidence type="ECO:0000313" key="2">
    <source>
        <dbReference type="Proteomes" id="UP000290970"/>
    </source>
</evidence>
<dbReference type="EMBL" id="MK284527">
    <property type="protein sequence ID" value="AZU99767.1"/>
    <property type="molecule type" value="Genomic_DNA"/>
</dbReference>
<reference evidence="1 2" key="1">
    <citation type="submission" date="2018-12" db="EMBL/GenBank/DDBJ databases">
        <authorList>
            <person name="Kong L."/>
            <person name="Ding Y."/>
            <person name="Wu Q."/>
        </authorList>
    </citation>
    <scope>NUCLEOTIDE SEQUENCE [LARGE SCALE GENOMIC DNA]</scope>
</reference>
<name>A0A3T0IIW4_9CAUD</name>
<proteinExistence type="predicted"/>
<organism evidence="1 2">
    <name type="scientific">Bacillus phage DK2</name>
    <dbReference type="NCBI Taxonomy" id="2500809"/>
    <lineage>
        <taxon>Viruses</taxon>
        <taxon>Duplodnaviria</taxon>
        <taxon>Heunggongvirae</taxon>
        <taxon>Uroviricota</taxon>
        <taxon>Caudoviricetes</taxon>
        <taxon>Salasmaviridae</taxon>
        <taxon>Northropvirinae</taxon>
        <taxon>Hemphillvirus</taxon>
        <taxon>Hemphillvirus DK2</taxon>
    </lineage>
</organism>
<protein>
    <submittedName>
        <fullName evidence="1">Uncharacterized protein</fullName>
    </submittedName>
</protein>